<evidence type="ECO:0000313" key="3">
    <source>
        <dbReference type="Proteomes" id="UP000814385"/>
    </source>
</evidence>
<evidence type="ECO:0000256" key="1">
    <source>
        <dbReference type="SAM" id="Coils"/>
    </source>
</evidence>
<organism evidence="2 3">
    <name type="scientific">Billgrantia campisalis</name>
    <dbReference type="NCBI Taxonomy" id="74661"/>
    <lineage>
        <taxon>Bacteria</taxon>
        <taxon>Pseudomonadati</taxon>
        <taxon>Pseudomonadota</taxon>
        <taxon>Gammaproteobacteria</taxon>
        <taxon>Oceanospirillales</taxon>
        <taxon>Halomonadaceae</taxon>
        <taxon>Billgrantia</taxon>
    </lineage>
</organism>
<proteinExistence type="predicted"/>
<evidence type="ECO:0000313" key="2">
    <source>
        <dbReference type="EMBL" id="MCG6658044.1"/>
    </source>
</evidence>
<dbReference type="Gene3D" id="3.40.50.2000">
    <property type="entry name" value="Glycogen Phosphorylase B"/>
    <property type="match status" value="1"/>
</dbReference>
<feature type="coiled-coil region" evidence="1">
    <location>
        <begin position="1"/>
        <end position="31"/>
    </location>
</feature>
<keyword evidence="1" id="KW-0175">Coiled coil</keyword>
<sequence>MGRKTETEQQLEAARQELEALRLEFQRVEQSSSYRLGRLLTAALRSPRQLLRLPVGLFRLGREALQLRRPPAPDSTIFRQLWQAWLGLVEQVNNESAPVIFMFSGTTFIQGTRGNRPIRQTQALLRQGAKVLFSYHRSHFNDPLPTWSAHGLVQMPQDVSLQLLPEIAQADLGSAPKLFIVSYPYPGIEKQVEVFRQQGWKVVYDCRDDWEEFSKVGMARWFDADVEQSLVRQCDATLCVSAPLVKKMCGFALDKPVLLVPNAVESDFLPVGYRRAPVVPPVVGYFGHLADAWFDWEAFVQIAEACAQYRFEIIGHSAPQGLKLPGNVRLLGPKPWHELYRYASRWSAAIIPFRMGPLADGVDPIKIYEYLSFGLPVVSFRMPQIERYPCTATVDSVSDFCIELKVACSMEPDGQLIGEFIAANSWEIRAQELLNLIRDSGNGS</sequence>
<dbReference type="RefSeq" id="WP_238977194.1">
    <property type="nucleotide sequence ID" value="NZ_JABFUC010000007.1"/>
</dbReference>
<reference evidence="2 3" key="1">
    <citation type="submission" date="2020-05" db="EMBL/GenBank/DDBJ databases">
        <title>Comparative genomic analysis of denitrifying bacteria from Halomonas genus.</title>
        <authorList>
            <person name="Wang L."/>
            <person name="Shao Z."/>
        </authorList>
    </citation>
    <scope>NUCLEOTIDE SEQUENCE [LARGE SCALE GENOMIC DNA]</scope>
    <source>
        <strain evidence="2 3">A4</strain>
    </source>
</reference>
<dbReference type="SUPFAM" id="SSF53756">
    <property type="entry name" value="UDP-Glycosyltransferase/glycogen phosphorylase"/>
    <property type="match status" value="1"/>
</dbReference>
<comment type="caution">
    <text evidence="2">The sequence shown here is derived from an EMBL/GenBank/DDBJ whole genome shotgun (WGS) entry which is preliminary data.</text>
</comment>
<name>A0ABS9P8G0_9GAMM</name>
<gene>
    <name evidence="2" type="ORF">HOP52_09785</name>
</gene>
<accession>A0ABS9P8G0</accession>
<protein>
    <submittedName>
        <fullName evidence="2">Glycosyltransferase</fullName>
    </submittedName>
</protein>
<dbReference type="Proteomes" id="UP000814385">
    <property type="component" value="Unassembled WGS sequence"/>
</dbReference>
<keyword evidence="3" id="KW-1185">Reference proteome</keyword>
<dbReference type="EMBL" id="JABFUC010000007">
    <property type="protein sequence ID" value="MCG6658044.1"/>
    <property type="molecule type" value="Genomic_DNA"/>
</dbReference>